<reference evidence="3 4" key="1">
    <citation type="submission" date="2017-02" db="EMBL/GenBank/DDBJ databases">
        <authorList>
            <person name="Peterson S.W."/>
        </authorList>
    </citation>
    <scope>NUCLEOTIDE SEQUENCE [LARGE SCALE GENOMIC DNA]</scope>
    <source>
        <strain evidence="3 4">DSM 25262</strain>
    </source>
</reference>
<dbReference type="InterPro" id="IPR037185">
    <property type="entry name" value="EmrE-like"/>
</dbReference>
<dbReference type="AlphaFoldDB" id="A0A1T5MB86"/>
<organism evidence="3 4">
    <name type="scientific">Ohtaekwangia koreensis</name>
    <dbReference type="NCBI Taxonomy" id="688867"/>
    <lineage>
        <taxon>Bacteria</taxon>
        <taxon>Pseudomonadati</taxon>
        <taxon>Bacteroidota</taxon>
        <taxon>Cytophagia</taxon>
        <taxon>Cytophagales</taxon>
        <taxon>Fulvivirgaceae</taxon>
        <taxon>Ohtaekwangia</taxon>
    </lineage>
</organism>
<dbReference type="GO" id="GO:0016020">
    <property type="term" value="C:membrane"/>
    <property type="evidence" value="ECO:0007669"/>
    <property type="project" value="InterPro"/>
</dbReference>
<dbReference type="EMBL" id="FUZU01000004">
    <property type="protein sequence ID" value="SKC85507.1"/>
    <property type="molecule type" value="Genomic_DNA"/>
</dbReference>
<gene>
    <name evidence="3" type="ORF">SAMN05660236_4897</name>
</gene>
<feature type="transmembrane region" description="Helical" evidence="1">
    <location>
        <begin position="120"/>
        <end position="137"/>
    </location>
</feature>
<dbReference type="SUPFAM" id="SSF103481">
    <property type="entry name" value="Multidrug resistance efflux transporter EmrE"/>
    <property type="match status" value="2"/>
</dbReference>
<dbReference type="PANTHER" id="PTHR22911:SF137">
    <property type="entry name" value="SOLUTE CARRIER FAMILY 35 MEMBER G2-RELATED"/>
    <property type="match status" value="1"/>
</dbReference>
<feature type="transmembrane region" description="Helical" evidence="1">
    <location>
        <begin position="87"/>
        <end position="108"/>
    </location>
</feature>
<evidence type="ECO:0000313" key="4">
    <source>
        <dbReference type="Proteomes" id="UP000190961"/>
    </source>
</evidence>
<feature type="transmembrane region" description="Helical" evidence="1">
    <location>
        <begin position="224"/>
        <end position="245"/>
    </location>
</feature>
<feature type="transmembrane region" description="Helical" evidence="1">
    <location>
        <begin position="47"/>
        <end position="66"/>
    </location>
</feature>
<feature type="transmembrane region" description="Helical" evidence="1">
    <location>
        <begin position="18"/>
        <end position="35"/>
    </location>
</feature>
<keyword evidence="1" id="KW-1133">Transmembrane helix</keyword>
<feature type="domain" description="EamA" evidence="2">
    <location>
        <begin position="170"/>
        <end position="297"/>
    </location>
</feature>
<protein>
    <submittedName>
        <fullName evidence="3">Chloramphenicol-sensitive protein RarD</fullName>
    </submittedName>
</protein>
<feature type="transmembrane region" description="Helical" evidence="1">
    <location>
        <begin position="257"/>
        <end position="274"/>
    </location>
</feature>
<feature type="transmembrane region" description="Helical" evidence="1">
    <location>
        <begin position="280"/>
        <end position="301"/>
    </location>
</feature>
<dbReference type="Pfam" id="PF00892">
    <property type="entry name" value="EamA"/>
    <property type="match status" value="2"/>
</dbReference>
<keyword evidence="1" id="KW-0812">Transmembrane</keyword>
<keyword evidence="1" id="KW-0472">Membrane</keyword>
<feature type="transmembrane region" description="Helical" evidence="1">
    <location>
        <begin position="194"/>
        <end position="212"/>
    </location>
</feature>
<evidence type="ECO:0000259" key="2">
    <source>
        <dbReference type="Pfam" id="PF00892"/>
    </source>
</evidence>
<dbReference type="PANTHER" id="PTHR22911">
    <property type="entry name" value="ACYL-MALONYL CONDENSING ENZYME-RELATED"/>
    <property type="match status" value="1"/>
</dbReference>
<evidence type="ECO:0000256" key="1">
    <source>
        <dbReference type="SAM" id="Phobius"/>
    </source>
</evidence>
<dbReference type="Proteomes" id="UP000190961">
    <property type="component" value="Unassembled WGS sequence"/>
</dbReference>
<dbReference type="STRING" id="688867.SAMN05660236_4897"/>
<accession>A0A1T5MB86</accession>
<evidence type="ECO:0000313" key="3">
    <source>
        <dbReference type="EMBL" id="SKC85507.1"/>
    </source>
</evidence>
<feature type="transmembrane region" description="Helical" evidence="1">
    <location>
        <begin position="167"/>
        <end position="182"/>
    </location>
</feature>
<keyword evidence="4" id="KW-1185">Reference proteome</keyword>
<feature type="domain" description="EamA" evidence="2">
    <location>
        <begin position="18"/>
        <end position="159"/>
    </location>
</feature>
<dbReference type="InterPro" id="IPR000620">
    <property type="entry name" value="EamA_dom"/>
</dbReference>
<feature type="transmembrane region" description="Helical" evidence="1">
    <location>
        <begin position="144"/>
        <end position="161"/>
    </location>
</feature>
<sequence>MVYFNLYIRLLMDSRKHYLSAIAAFVTWGFFSIPLRALKEFSAGEILYFRILFSSIVLLIVVFGFKRNDIRKDLAFLKSFAPGKRRNVILLTLAGGALLTVNWLTFIYIVNHINIKTASFSYLICPVITAVLGYVLIQEKMTTLQWIAVVLCTLSCVVMGMNSALELGYSFLTAVTYALYLISQRKNQGFDRMIILGIQVLFSFVILNIFYSQLINQIPSSAKFYGLIMAIAVIFTVLPLFLNLFALNRINSATIGILMYINPLINFTVAFVVFGETVNAIQLTGYFIILIALVLFNYPTVRLAFGGKARMV</sequence>
<name>A0A1T5MB86_9BACT</name>
<proteinExistence type="predicted"/>